<feature type="transmembrane region" description="Helical" evidence="4">
    <location>
        <begin position="12"/>
        <end position="35"/>
    </location>
</feature>
<organism evidence="5 6">
    <name type="scientific">Pyricularia oryzae ourmia-like virus 1</name>
    <dbReference type="NCBI Taxonomy" id="2291940"/>
    <lineage>
        <taxon>Viruses</taxon>
        <taxon>Riboviria</taxon>
        <taxon>Orthornavirae</taxon>
        <taxon>Lenarviricota</taxon>
        <taxon>Miaviricetes</taxon>
        <taxon>Ourlivirales</taxon>
        <taxon>Botourmiaviridae</taxon>
        <taxon>Penoulivirus</taxon>
        <taxon>Penoulivirus pyriculariae</taxon>
        <taxon>Pyricularia penoulivirus</taxon>
    </lineage>
</organism>
<sequence length="664" mass="74362">MRRKRNHWPVSLYWLPSGGVIPLLVSLGTVSSSFLDKRRSRSGQSGCLITIEQSPRGSGQPMTKENVPTHPDVAVEGCQASTRLRRKARTCLKFLQSEFRLKRARALPSRIECGHLRSAIRSCFDDLSEVVELSIKTSQKLEKSFCPSCESTTVDMINKWKEERFQTVNVEEDHIRRFTDQVRRNVVPGWNRGKWAFVPNGHACLGRRRREGGNWIVDPVSDEVRAELVVSSGKPRIITVHSSGVTEILYPLHKALYSSLKRWGWLLVGDPTNEQVASLNGRAYISVDYSSATDNIKTAYTRAAIEVLIDKGEGLTDEECSALRSVGRLRIDGSEATRGQPMGSMMSFPLLCLINKVVVDLALNDLLIEGKISFKEWTSHRCLINGDDLLLRDVGCGGLLDKIKLHGYAVGLVINESKTMVHTEKGEINSTLFVNGVRQRKVNLGALYMGREVNDVIGFANRSSRTVEGFLTLARRAKDQLSRQEVKLQEPLSCRRFNALVRDKGLRESLCATSVREPCPNPFGVVSKPDGYDLTRDEEVVLIRERVNRLRSEGYVPPRDRAVKIVMGPPVSLRKALKRNNTNRELTLACLADGWKEKRYKTLQAETFLVDCVPTEHVCDECSSGSQIQRLMCRIKEVKGMRGYCTAVSQSPGCRSPSGDFVAL</sequence>
<evidence type="ECO:0000313" key="6">
    <source>
        <dbReference type="Proteomes" id="UP000678662"/>
    </source>
</evidence>
<keyword evidence="6" id="KW-1185">Reference proteome</keyword>
<dbReference type="CDD" id="cd23183">
    <property type="entry name" value="ps-ssRNAv_Botourmiaviridae_RdRp"/>
    <property type="match status" value="1"/>
</dbReference>
<reference evidence="5 6" key="1">
    <citation type="submission" date="2018-07" db="EMBL/GenBank/DDBJ databases">
        <title>Three ourmia-like viruses and their associated RNAs in Pyricularia oryzae.</title>
        <authorList>
            <person name="Ohkita S."/>
            <person name="Lee Y."/>
            <person name="Nguyen Q."/>
            <person name="Ikeda K."/>
            <person name="Suzuki N."/>
            <person name="Nakayashiki H."/>
        </authorList>
    </citation>
    <scope>NUCLEOTIDE SEQUENCE [LARGE SCALE GENOMIC DNA]</scope>
    <source>
        <strain evidence="5">PoOLV1</strain>
    </source>
</reference>
<dbReference type="SUPFAM" id="SSF56672">
    <property type="entry name" value="DNA/RNA polymerases"/>
    <property type="match status" value="1"/>
</dbReference>
<dbReference type="GO" id="GO:0003968">
    <property type="term" value="F:RNA-directed RNA polymerase activity"/>
    <property type="evidence" value="ECO:0007669"/>
    <property type="project" value="UniProtKB-KW"/>
</dbReference>
<evidence type="ECO:0000313" key="5">
    <source>
        <dbReference type="EMBL" id="BBF90576.1"/>
    </source>
</evidence>
<name>A0A3T0ZCP3_9VIRU</name>
<dbReference type="EMBL" id="LC413501">
    <property type="protein sequence ID" value="BBF90576.1"/>
    <property type="molecule type" value="Genomic_RNA"/>
</dbReference>
<keyword evidence="4" id="KW-1133">Transmembrane helix</keyword>
<dbReference type="Proteomes" id="UP000678662">
    <property type="component" value="Segment"/>
</dbReference>
<evidence type="ECO:0000256" key="1">
    <source>
        <dbReference type="ARBA" id="ARBA00022484"/>
    </source>
</evidence>
<gene>
    <name evidence="5" type="primary">RdRP</name>
</gene>
<dbReference type="GeneID" id="80535270"/>
<keyword evidence="2" id="KW-0808">Transferase</keyword>
<dbReference type="RefSeq" id="YP_010797480.1">
    <property type="nucleotide sequence ID" value="NC_076179.1"/>
</dbReference>
<keyword evidence="1 5" id="KW-0696">RNA-directed RNA polymerase</keyword>
<protein>
    <submittedName>
        <fullName evidence="5">RNA-dependent RNA polymerase</fullName>
    </submittedName>
</protein>
<evidence type="ECO:0000256" key="4">
    <source>
        <dbReference type="SAM" id="Phobius"/>
    </source>
</evidence>
<keyword evidence="4" id="KW-0812">Transmembrane</keyword>
<evidence type="ECO:0000256" key="2">
    <source>
        <dbReference type="ARBA" id="ARBA00022679"/>
    </source>
</evidence>
<dbReference type="InterPro" id="IPR043502">
    <property type="entry name" value="DNA/RNA_pol_sf"/>
</dbReference>
<keyword evidence="3" id="KW-0548">Nucleotidyltransferase</keyword>
<keyword evidence="4" id="KW-0472">Membrane</keyword>
<accession>A0A3T0ZCP3</accession>
<dbReference type="KEGG" id="vg:80535270"/>
<proteinExistence type="predicted"/>
<dbReference type="Pfam" id="PF05919">
    <property type="entry name" value="Mitovir_RNA_pol"/>
    <property type="match status" value="1"/>
</dbReference>
<evidence type="ECO:0000256" key="3">
    <source>
        <dbReference type="ARBA" id="ARBA00022695"/>
    </source>
</evidence>
<dbReference type="InterPro" id="IPR008686">
    <property type="entry name" value="RNA_pol_mitovir"/>
</dbReference>